<accession>A0A1B1T9V9</accession>
<name>A0A1B1T9V9_9ARCH</name>
<dbReference type="InterPro" id="IPR015943">
    <property type="entry name" value="WD40/YVTN_repeat-like_dom_sf"/>
</dbReference>
<organism evidence="2">
    <name type="scientific">uncultured Poseidoniia archaeon</name>
    <dbReference type="NCBI Taxonomy" id="1697135"/>
    <lineage>
        <taxon>Archaea</taxon>
        <taxon>Methanobacteriati</taxon>
        <taxon>Thermoplasmatota</taxon>
        <taxon>Candidatus Poseidoniia</taxon>
        <taxon>environmental samples</taxon>
    </lineage>
</organism>
<dbReference type="Gene3D" id="2.60.40.10">
    <property type="entry name" value="Immunoglobulins"/>
    <property type="match status" value="1"/>
</dbReference>
<dbReference type="Gene3D" id="2.130.10.10">
    <property type="entry name" value="YVTN repeat-like/Quinoprotein amine dehydrogenase"/>
    <property type="match status" value="3"/>
</dbReference>
<sequence length="2859" mass="311215">MGIAYDSVSGSQKRMAMLLVALMLLLPWSSFESTNLEENSDFMSTIPGAWGAGGSNDTGWIELSAEGANPSNGTYAYGDLFLDFAPGALIDNMTFEVKVNGSDGLWAYEPQITLLDTQTPILDWTELGGFGMQNSFSENQPDVNSAGILDTRLQPNSVSDTSWQLPTGISITDLVLEALRPADPKVSFSSLDIEIYDSAVNPVDGRLYILLGDDLLHLDDQTSTIIVDIESDVYGRSLAVDEMRNRLLIGTSNGTILQRSLSDSSIVETSLISDAQTFDAITVDDYGTVWATSGCNVYYTSDGSWESYYYCPGGAIKTATDIVSTGNDVYISTYQGLHFLGFSTSSGVNGTLVSVDSNVLWNTGNFLSSDKINDLQLFGSQLLIATDNAGIDRRNLASNSWMATWSTSNWLASNQVVGFGLTEGWLYILAANTVHTYDTNALFFSSQRQLTVFDLKENGNEIISWPNLDKARSPDSGLVLVGDGSGVLGRLVGEINDGTETLVSSPSTNQMNQVIFVDDYEEGEIWVSGGTIIDRFDEATQTWLSPIDISDYVSNPFQITSFVQDSDGWVWVGTINSGILRLDNTDASYMGTVQGIASNAVRSLSHDSYTEILVVGHYEDGLSFVNTSSMTLSDVITEQDGLDSDFINDVVTRYGVAYIATPDAGVMRINLQELSILSSWQSLGADNLEAAPIAVDQDIIYFGLTGFGILLIDRHTSEIIDIWDADGTSGLPDNDVLSLHLDYYGGLIIGMEVPNSGGTSNQAMARWDGSNWEYFETDVPGGNNDPFKINDIKSDADGVVAATNRGVCTWTGWTIIQGNIYEWDECVSPMNNSARFSETFSIELVPLSSSLSENCCTRILAGHDEGASLINRNTGLSVVERWTAGDDTQRARVVKVQDILYIGFENTGIGRYNLTSQEWLQTWDGDQGYIDDDDVTVLIPGHIENTIWAGGDFGLTLIDVVNDTVLIDWNRGSNSGGPTLSNSAPQDVIIVDDILHYSTQRSTAWWQSNDQIWRINLTSNSSESTIDVGQELGWDGKIHSLGQVSEELWVGIRPTQYWNQGDGTIARWNITNETWETPLDTIGSVERVNAQFLGECFPINVSSCELWIAYGDNILRRFSAQTMTLLNEWTDIPGPIRGIVEYQDDYLFASMDGILRWEPDNETWLDPWVVNDGLPSDANDELYTMITVGDDLWAGSYSGGGFNTNSEIIRKNGTTGNWTTWNLGSAGIPSGYTADIEVCDDIVHIAVGAVNWWGNQGGIARYDLADHDSDGITDEWITSILTSNGLADNDARALACDEANRIMYVGFDEEGVGIDRYNYNTDQFLSTLTNSADGISEDRIFPGGMLHDGNVLLTAHQFDTTGGISRIITSGTSTLNGQILSPGMDGCSIVKAPSSTTPIYAIGRSGQTSGVNRVDRLDSTGLIESGFDELTGLTSGKILNIISNETNIWATSSLGWNSFYASSVLQGELVNGSVRWQYGYSFDGDIINDITLDGDKIWVTTAGSGLYKIDTIQRTLTPTSSALHSQMDGMHIDDDGTMYVGLMGESGTSAGYQSFNTNTENWGQGSLIAGLPSNIVRDFLEVGNHVLIATSGGIGMYNMTRSGWDSPITSYDGLPSPVIEHLMLLEGPIQGNGTILAGGLAGITVLEEGTYSIQNTIDYSDGLIGNRVSGMLFADSVTREVIVGNSTIIQHHNASIFISHNGQGATRPGVAAWDIDTDTQNGTYLIDMIPSNNVLSLAADSWGVHVATDIAPVVHWNGTMGQMEAGTNPSNLLSWPPVKMVSNGNYLVLIGSGGINLLDVGNSHSVIASTSASGFNNAFIESDSLYVVAEDGLHVWEGSLIEQPREYQRRAEPIYSVFGGRQWDITSTTHPGMSTVLVNSSDPLSIPNDSNSLPGILPMYNGALTITSPVSSSNVWARSVSLNYSGSWDLAGRNPAIEAGFQNAISNVGPGSNSVELHVQMQSPMNGTISVRMTYDWERVEVPTILTSFNNRGNDGGGVLETTWLPSEDAAWYGYRVYIWDSTSNPVWEPSKQELEDFAGYMHVPFWSQTSATITEADHNGIMSTLVDGNKYRAAIVTEYADGSIGEPMSWPYNATPIDEVPSPPEWLTANPISGGTAGTIYAEWSACTEMDPSKTRLWAVEQEITNALALTNNFDISAISGNNTVLQLNPGSTYWFAAVCVDESGQSDPLNATIVGPIVTAGGLDDGIPPMPIEGTTAIDVPDDEGGQIQVSWIPNQEDDCTFYTIFALPATSWQPPNNVDGWPVSSYVSDCSTNSTIISSFGEAPFLDDTTYWIGVVASDDWGNQDFSNVLVVEATPQSNNGGVGIPPARVDGLAAFDHPEDDGTAIDIIWNRSLATDFSFYTIWVSDFYQEDLTESWNNCSNSPESCGLIKLNQQQIGGAFQLRMTVEKAHYGDTISQSSSSAIIPEVPLYVTITTHDIHGNVFLSDMQNYMVLVIPSDNSGDVFPPSRLNSPQLTDRPSDDGDGVFVTFQESDASDISEYWIFAETIPFSSLANRQPAMILDRDVEMPVLLQQFSDGSPLAPNIMFWVSVIPVDSSGNYWDEGIKTSSIALINENILDPGLHIPEIGGIIAYWDSTGTKIQIEWDDKNDPSIESYYIFLSSTPFEDTRDADTSQNVAKPYSSYTWQATPSETGNQYPVNNENSYWIAIVGFDGEVHRLAVDPLEIQPWSESAFGSDSDGLGDSGGSWINQLIDGDMNMIIALISAIMILFGGVLVLKPKGRSAPQPWEMGTLEVELEEQMYDEDFGLDEDFSEDDFIPENVENVPFEEPVNIDSSTPTQLDDEVMDELLVDEEEIDLDDLSDLADDFDLDDLDDMAEELADIEDDIDTSFIDDIL</sequence>
<keyword evidence="1" id="KW-0472">Membrane</keyword>
<dbReference type="EMBL" id="KP211812">
    <property type="protein sequence ID" value="ANV79067.1"/>
    <property type="molecule type" value="Genomic_DNA"/>
</dbReference>
<proteinExistence type="predicted"/>
<keyword evidence="1" id="KW-1133">Transmembrane helix</keyword>
<dbReference type="InterPro" id="IPR011047">
    <property type="entry name" value="Quinoprotein_ADH-like_sf"/>
</dbReference>
<dbReference type="Pfam" id="PF07494">
    <property type="entry name" value="Reg_prop"/>
    <property type="match status" value="1"/>
</dbReference>
<evidence type="ECO:0000256" key="1">
    <source>
        <dbReference type="SAM" id="Phobius"/>
    </source>
</evidence>
<reference evidence="2" key="2">
    <citation type="journal article" date="2015" name="ISME J.">
        <title>A new class of marine Euryarchaeota group II from the Mediterranean deep chlorophyll maximum.</title>
        <authorList>
            <person name="Martin-Cuadrado A.B."/>
            <person name="Garcia-Heredia I."/>
            <person name="Molto A.G."/>
            <person name="Lopez-Ubeda R."/>
            <person name="Kimes N."/>
            <person name="Lopez-Garcia P."/>
            <person name="Moreira D."/>
            <person name="Rodriguez-Valera F."/>
        </authorList>
    </citation>
    <scope>NUCLEOTIDE SEQUENCE</scope>
</reference>
<keyword evidence="1" id="KW-0812">Transmembrane</keyword>
<feature type="transmembrane region" description="Helical" evidence="1">
    <location>
        <begin position="2722"/>
        <end position="2740"/>
    </location>
</feature>
<reference evidence="2" key="1">
    <citation type="submission" date="2014-11" db="EMBL/GenBank/DDBJ databases">
        <authorList>
            <person name="Zhu J."/>
            <person name="Qi W."/>
            <person name="Song R."/>
        </authorList>
    </citation>
    <scope>NUCLEOTIDE SEQUENCE</scope>
</reference>
<evidence type="ECO:0000313" key="2">
    <source>
        <dbReference type="EMBL" id="ANV79067.1"/>
    </source>
</evidence>
<dbReference type="InterPro" id="IPR011110">
    <property type="entry name" value="Reg_prop"/>
</dbReference>
<protein>
    <submittedName>
        <fullName evidence="2">Putative periplasmic ligand-binding sensor domain-containing protein</fullName>
    </submittedName>
</protein>
<dbReference type="SUPFAM" id="SSF50998">
    <property type="entry name" value="Quinoprotein alcohol dehydrogenase-like"/>
    <property type="match status" value="1"/>
</dbReference>
<dbReference type="InterPro" id="IPR013783">
    <property type="entry name" value="Ig-like_fold"/>
</dbReference>